<evidence type="ECO:0000259" key="1">
    <source>
        <dbReference type="Pfam" id="PF12867"/>
    </source>
</evidence>
<dbReference type="RefSeq" id="WP_141447011.1">
    <property type="nucleotide sequence ID" value="NZ_CP041217.1"/>
</dbReference>
<reference evidence="2 3" key="1">
    <citation type="submission" date="2019-06" db="EMBL/GenBank/DDBJ databases">
        <title>Saccharibacillus brassicae sp. nov., an endophytic bacterium isolated from Chinese cabbage seeds (Brassica pekinensis).</title>
        <authorList>
            <person name="Jiang L."/>
            <person name="Lee J."/>
            <person name="Kim S.W."/>
        </authorList>
    </citation>
    <scope>NUCLEOTIDE SEQUENCE [LARGE SCALE GENOMIC DNA]</scope>
    <source>
        <strain evidence="3">KCTC 43072 / ATSA2</strain>
    </source>
</reference>
<dbReference type="SUPFAM" id="SSF109854">
    <property type="entry name" value="DinB/YfiT-like putative metalloenzymes"/>
    <property type="match status" value="1"/>
</dbReference>
<proteinExistence type="predicted"/>
<dbReference type="Gene3D" id="1.20.120.450">
    <property type="entry name" value="dinb family like domain"/>
    <property type="match status" value="1"/>
</dbReference>
<feature type="domain" description="DinB-like" evidence="1">
    <location>
        <begin position="16"/>
        <end position="149"/>
    </location>
</feature>
<accession>A0A4Y6UW51</accession>
<name>A0A4Y6UW51_SACBS</name>
<gene>
    <name evidence="2" type="ORF">FFV09_06255</name>
</gene>
<dbReference type="Pfam" id="PF12867">
    <property type="entry name" value="DinB_2"/>
    <property type="match status" value="1"/>
</dbReference>
<keyword evidence="3" id="KW-1185">Reference proteome</keyword>
<dbReference type="InterPro" id="IPR034660">
    <property type="entry name" value="DinB/YfiT-like"/>
</dbReference>
<dbReference type="KEGG" id="saca:FFV09_06255"/>
<evidence type="ECO:0000313" key="2">
    <source>
        <dbReference type="EMBL" id="QDH20497.1"/>
    </source>
</evidence>
<sequence>MGEREQRLHEYGRWIETMRALERKRESFWDRALGEGKWTLREMVAHIVEWDCHFYGNAVKKTAEGQATTLKRQNVDLFNAKASAAGLMLSGAELASRAVAVRELLMRTVGGMPDETYQRIAVQPDGLTFQPESFLRDSIRHDRHHLEQLRTLGRL</sequence>
<protein>
    <submittedName>
        <fullName evidence="2">DinB family protein</fullName>
    </submittedName>
</protein>
<dbReference type="Proteomes" id="UP000316968">
    <property type="component" value="Chromosome"/>
</dbReference>
<evidence type="ECO:0000313" key="3">
    <source>
        <dbReference type="Proteomes" id="UP000316968"/>
    </source>
</evidence>
<dbReference type="EMBL" id="CP041217">
    <property type="protein sequence ID" value="QDH20497.1"/>
    <property type="molecule type" value="Genomic_DNA"/>
</dbReference>
<dbReference type="OrthoDB" id="2964295at2"/>
<dbReference type="InterPro" id="IPR024775">
    <property type="entry name" value="DinB-like"/>
</dbReference>
<dbReference type="AlphaFoldDB" id="A0A4Y6UW51"/>
<organism evidence="2 3">
    <name type="scientific">Saccharibacillus brassicae</name>
    <dbReference type="NCBI Taxonomy" id="2583377"/>
    <lineage>
        <taxon>Bacteria</taxon>
        <taxon>Bacillati</taxon>
        <taxon>Bacillota</taxon>
        <taxon>Bacilli</taxon>
        <taxon>Bacillales</taxon>
        <taxon>Paenibacillaceae</taxon>
        <taxon>Saccharibacillus</taxon>
    </lineage>
</organism>